<feature type="transmembrane region" description="Helical" evidence="10">
    <location>
        <begin position="485"/>
        <end position="503"/>
    </location>
</feature>
<feature type="compositionally biased region" description="Low complexity" evidence="9">
    <location>
        <begin position="97"/>
        <end position="106"/>
    </location>
</feature>
<feature type="compositionally biased region" description="Gly residues" evidence="9">
    <location>
        <begin position="54"/>
        <end position="71"/>
    </location>
</feature>
<feature type="region of interest" description="Disordered" evidence="9">
    <location>
        <begin position="53"/>
        <end position="151"/>
    </location>
</feature>
<evidence type="ECO:0000256" key="9">
    <source>
        <dbReference type="SAM" id="MobiDB-lite"/>
    </source>
</evidence>
<keyword evidence="12" id="KW-1185">Reference proteome</keyword>
<keyword evidence="4" id="KW-0808">Transferase</keyword>
<dbReference type="GO" id="GO:0005886">
    <property type="term" value="C:plasma membrane"/>
    <property type="evidence" value="ECO:0007669"/>
    <property type="project" value="UniProtKB-SubCell"/>
</dbReference>
<dbReference type="RefSeq" id="WP_162640607.1">
    <property type="nucleotide sequence ID" value="NZ_CP048286.1"/>
</dbReference>
<feature type="transmembrane region" description="Helical" evidence="10">
    <location>
        <begin position="509"/>
        <end position="524"/>
    </location>
</feature>
<feature type="transmembrane region" description="Helical" evidence="10">
    <location>
        <begin position="306"/>
        <end position="324"/>
    </location>
</feature>
<feature type="transmembrane region" description="Helical" evidence="10">
    <location>
        <begin position="561"/>
        <end position="583"/>
    </location>
</feature>
<dbReference type="AlphaFoldDB" id="A0A6C0P098"/>
<dbReference type="PANTHER" id="PTHR33908:SF11">
    <property type="entry name" value="MEMBRANE PROTEIN"/>
    <property type="match status" value="1"/>
</dbReference>
<keyword evidence="3" id="KW-0328">Glycosyltransferase</keyword>
<evidence type="ECO:0000256" key="2">
    <source>
        <dbReference type="ARBA" id="ARBA00022475"/>
    </source>
</evidence>
<keyword evidence="5 10" id="KW-0812">Transmembrane</keyword>
<dbReference type="EMBL" id="CP048286">
    <property type="protein sequence ID" value="QHW31801.1"/>
    <property type="molecule type" value="Genomic_DNA"/>
</dbReference>
<dbReference type="InterPro" id="IPR018584">
    <property type="entry name" value="GT87"/>
</dbReference>
<keyword evidence="6 10" id="KW-1133">Transmembrane helix</keyword>
<protein>
    <submittedName>
        <fullName evidence="11">DUF2029 domain-containing protein</fullName>
    </submittedName>
</protein>
<dbReference type="Pfam" id="PF09594">
    <property type="entry name" value="GT87"/>
    <property type="match status" value="1"/>
</dbReference>
<name>A0A6C0P098_9BACL</name>
<feature type="transmembrane region" description="Helical" evidence="10">
    <location>
        <begin position="202"/>
        <end position="223"/>
    </location>
</feature>
<dbReference type="InterPro" id="IPR050297">
    <property type="entry name" value="LipidA_mod_glycosyltrf_83"/>
</dbReference>
<evidence type="ECO:0000313" key="11">
    <source>
        <dbReference type="EMBL" id="QHW31801.1"/>
    </source>
</evidence>
<organism evidence="11 12">
    <name type="scientific">Paenibacillus rhizovicinus</name>
    <dbReference type="NCBI Taxonomy" id="2704463"/>
    <lineage>
        <taxon>Bacteria</taxon>
        <taxon>Bacillati</taxon>
        <taxon>Bacillota</taxon>
        <taxon>Bacilli</taxon>
        <taxon>Bacillales</taxon>
        <taxon>Paenibacillaceae</taxon>
        <taxon>Paenibacillus</taxon>
    </lineage>
</organism>
<evidence type="ECO:0000256" key="7">
    <source>
        <dbReference type="ARBA" id="ARBA00023136"/>
    </source>
</evidence>
<comment type="subcellular location">
    <subcellularLocation>
        <location evidence="1">Cell membrane</location>
        <topology evidence="1">Multi-pass membrane protein</topology>
    </subcellularLocation>
</comment>
<sequence>MRKQAMRIAAVALLVLSLGMCVYSLIQVGDGGSAASTQGFGGGGGKFAASGRAMDGGAGGAPAQGGDGGGSSAPSQGTDGGAADFAPPQGADGGSDADGSGPSAQGTEGGTSAPPQGMDGGVMNSVPTQGFNGSPDGAASGQGFNGGRGGGFGGGTGGGGFSASSEGKTELVAYSFAFAAIAAFGVYVVFRRKAEVPAESRRGLVWLLLGSALLLRIAVVPWVSAHQGDLNFFRTWASQASADFTGFYKNGSADYPPLYIYVLYVTGKLLSSASLSPYSTLLYKLPSLIADVATAGLLFMASRRYVSYSIGLLVAVLYALNPAVIVNSTYWGQVDSFFTLLVVAAVYLLSRGRAGWASAIFMAAILMKPQGIIFSPVLFFGLVSMRQLRAWLTAIASAAVTLFVVVLPFSFGQSPLWLYRLYTGTVSEYPYATVNGYNLFALLGLNYEADSTHFIGLSYHTWGMLFIVATTLFSWRMYARSKLPAFGAASAMLLISGVFTLSTGMHERYLFPAAALALLAYIQLKDRILLLLAAGFSVTIFINTFVILFQSGDNTNYTFALWAVSTMNVALFGSAALWAIGFVRTPNPAQAQEEPTALARVSEERT</sequence>
<proteinExistence type="inferred from homology"/>
<comment type="similarity">
    <text evidence="8">Belongs to the glycosyltransferase 87 family.</text>
</comment>
<evidence type="ECO:0000256" key="4">
    <source>
        <dbReference type="ARBA" id="ARBA00022679"/>
    </source>
</evidence>
<dbReference type="Proteomes" id="UP000479114">
    <property type="component" value="Chromosome"/>
</dbReference>
<evidence type="ECO:0000256" key="1">
    <source>
        <dbReference type="ARBA" id="ARBA00004651"/>
    </source>
</evidence>
<dbReference type="GO" id="GO:0016763">
    <property type="term" value="F:pentosyltransferase activity"/>
    <property type="evidence" value="ECO:0007669"/>
    <property type="project" value="TreeGrafter"/>
</dbReference>
<feature type="transmembrane region" description="Helical" evidence="10">
    <location>
        <begin position="529"/>
        <end position="549"/>
    </location>
</feature>
<dbReference type="GO" id="GO:0009103">
    <property type="term" value="P:lipopolysaccharide biosynthetic process"/>
    <property type="evidence" value="ECO:0007669"/>
    <property type="project" value="UniProtKB-ARBA"/>
</dbReference>
<gene>
    <name evidence="11" type="ORF">GZH47_13775</name>
</gene>
<evidence type="ECO:0000256" key="10">
    <source>
        <dbReference type="SAM" id="Phobius"/>
    </source>
</evidence>
<evidence type="ECO:0000256" key="6">
    <source>
        <dbReference type="ARBA" id="ARBA00022989"/>
    </source>
</evidence>
<accession>A0A6C0P098</accession>
<dbReference type="GO" id="GO:0016758">
    <property type="term" value="F:hexosyltransferase activity"/>
    <property type="evidence" value="ECO:0007669"/>
    <property type="project" value="InterPro"/>
</dbReference>
<dbReference type="KEGG" id="prz:GZH47_13775"/>
<feature type="transmembrane region" description="Helical" evidence="10">
    <location>
        <begin position="281"/>
        <end position="299"/>
    </location>
</feature>
<evidence type="ECO:0000256" key="5">
    <source>
        <dbReference type="ARBA" id="ARBA00022692"/>
    </source>
</evidence>
<dbReference type="PANTHER" id="PTHR33908">
    <property type="entry name" value="MANNOSYLTRANSFERASE YKCB-RELATED"/>
    <property type="match status" value="1"/>
</dbReference>
<feature type="transmembrane region" description="Helical" evidence="10">
    <location>
        <begin position="388"/>
        <end position="409"/>
    </location>
</feature>
<keyword evidence="7 10" id="KW-0472">Membrane</keyword>
<keyword evidence="2" id="KW-1003">Cell membrane</keyword>
<evidence type="ECO:0000256" key="8">
    <source>
        <dbReference type="ARBA" id="ARBA00024033"/>
    </source>
</evidence>
<feature type="transmembrane region" description="Helical" evidence="10">
    <location>
        <begin position="459"/>
        <end position="478"/>
    </location>
</feature>
<evidence type="ECO:0000256" key="3">
    <source>
        <dbReference type="ARBA" id="ARBA00022676"/>
    </source>
</evidence>
<feature type="transmembrane region" description="Helical" evidence="10">
    <location>
        <begin position="356"/>
        <end position="382"/>
    </location>
</feature>
<reference evidence="11 12" key="1">
    <citation type="submission" date="2020-02" db="EMBL/GenBank/DDBJ databases">
        <title>Paenibacillus sp. nov., isolated from rhizosphere soil of tomato.</title>
        <authorList>
            <person name="Weon H.-Y."/>
            <person name="Lee S.A."/>
        </authorList>
    </citation>
    <scope>NUCLEOTIDE SEQUENCE [LARGE SCALE GENOMIC DNA]</scope>
    <source>
        <strain evidence="11 12">14171R-81</strain>
    </source>
</reference>
<feature type="transmembrane region" description="Helical" evidence="10">
    <location>
        <begin position="171"/>
        <end position="190"/>
    </location>
</feature>
<evidence type="ECO:0000313" key="12">
    <source>
        <dbReference type="Proteomes" id="UP000479114"/>
    </source>
</evidence>